<dbReference type="SMART" id="SM00382">
    <property type="entry name" value="AAA"/>
    <property type="match status" value="1"/>
</dbReference>
<keyword evidence="2" id="KW-0813">Transport</keyword>
<dbReference type="SUPFAM" id="SSF52540">
    <property type="entry name" value="P-loop containing nucleoside triphosphate hydrolases"/>
    <property type="match status" value="1"/>
</dbReference>
<keyword evidence="4" id="KW-0067">ATP-binding</keyword>
<evidence type="ECO:0000313" key="6">
    <source>
        <dbReference type="EMBL" id="CAB4654902.1"/>
    </source>
</evidence>
<accession>A0A6J6KZS2</accession>
<comment type="similarity">
    <text evidence="1">Belongs to the ABC transporter superfamily.</text>
</comment>
<dbReference type="InterPro" id="IPR003439">
    <property type="entry name" value="ABC_transporter-like_ATP-bd"/>
</dbReference>
<evidence type="ECO:0000256" key="4">
    <source>
        <dbReference type="ARBA" id="ARBA00022840"/>
    </source>
</evidence>
<dbReference type="EMBL" id="CAEZWM010000058">
    <property type="protein sequence ID" value="CAB4654902.1"/>
    <property type="molecule type" value="Genomic_DNA"/>
</dbReference>
<dbReference type="PROSITE" id="PS00211">
    <property type="entry name" value="ABC_TRANSPORTER_1"/>
    <property type="match status" value="1"/>
</dbReference>
<sequence length="312" mass="32876">MPVIKSDGLTKAFGSKTVVDSLSFEVASGVVTGFLGPNGAGKSTTMRLIMGLDLPNSGGALLNGKRINEIASPMREVGVLLDAGYVHPTRTARNHLWALAASNSIPKSRVEEVLSMVGLTEVAGKRVGNFSLGMKQRLGIAATLLGDPSIVILDEPANGLDPEGVHWIRNFLSYLADQGRTVFVSSHLLSEMALMASALVIIGNGRLIAETSVEELTSNSAGASVFVRSPNLTELTAALVSTGARVSDGEAGDRDGIVVTGLEATEVGHLAFEKNIEIHELSPRTSTLEEAFLELTAGFQEYQTEHHGEVAS</sequence>
<evidence type="ECO:0000256" key="3">
    <source>
        <dbReference type="ARBA" id="ARBA00022741"/>
    </source>
</evidence>
<feature type="domain" description="ABC transporter" evidence="5">
    <location>
        <begin position="4"/>
        <end position="229"/>
    </location>
</feature>
<dbReference type="GO" id="GO:0016887">
    <property type="term" value="F:ATP hydrolysis activity"/>
    <property type="evidence" value="ECO:0007669"/>
    <property type="project" value="InterPro"/>
</dbReference>
<dbReference type="PANTHER" id="PTHR43335:SF4">
    <property type="entry name" value="ABC TRANSPORTER, ATP-BINDING PROTEIN"/>
    <property type="match status" value="1"/>
</dbReference>
<protein>
    <submittedName>
        <fullName evidence="6">Unannotated protein</fullName>
    </submittedName>
</protein>
<dbReference type="PROSITE" id="PS50893">
    <property type="entry name" value="ABC_TRANSPORTER_2"/>
    <property type="match status" value="1"/>
</dbReference>
<dbReference type="InterPro" id="IPR003593">
    <property type="entry name" value="AAA+_ATPase"/>
</dbReference>
<name>A0A6J6KZS2_9ZZZZ</name>
<dbReference type="GO" id="GO:0005524">
    <property type="term" value="F:ATP binding"/>
    <property type="evidence" value="ECO:0007669"/>
    <property type="project" value="UniProtKB-KW"/>
</dbReference>
<dbReference type="PANTHER" id="PTHR43335">
    <property type="entry name" value="ABC TRANSPORTER, ATP-BINDING PROTEIN"/>
    <property type="match status" value="1"/>
</dbReference>
<proteinExistence type="inferred from homology"/>
<dbReference type="InterPro" id="IPR017871">
    <property type="entry name" value="ABC_transporter-like_CS"/>
</dbReference>
<dbReference type="InterPro" id="IPR027417">
    <property type="entry name" value="P-loop_NTPase"/>
</dbReference>
<evidence type="ECO:0000256" key="1">
    <source>
        <dbReference type="ARBA" id="ARBA00005417"/>
    </source>
</evidence>
<reference evidence="6" key="1">
    <citation type="submission" date="2020-05" db="EMBL/GenBank/DDBJ databases">
        <authorList>
            <person name="Chiriac C."/>
            <person name="Salcher M."/>
            <person name="Ghai R."/>
            <person name="Kavagutti S V."/>
        </authorList>
    </citation>
    <scope>NUCLEOTIDE SEQUENCE</scope>
</reference>
<dbReference type="AlphaFoldDB" id="A0A6J6KZS2"/>
<evidence type="ECO:0000259" key="5">
    <source>
        <dbReference type="PROSITE" id="PS50893"/>
    </source>
</evidence>
<organism evidence="6">
    <name type="scientific">freshwater metagenome</name>
    <dbReference type="NCBI Taxonomy" id="449393"/>
    <lineage>
        <taxon>unclassified sequences</taxon>
        <taxon>metagenomes</taxon>
        <taxon>ecological metagenomes</taxon>
    </lineage>
</organism>
<evidence type="ECO:0000256" key="2">
    <source>
        <dbReference type="ARBA" id="ARBA00022448"/>
    </source>
</evidence>
<dbReference type="Gene3D" id="3.40.50.300">
    <property type="entry name" value="P-loop containing nucleotide triphosphate hydrolases"/>
    <property type="match status" value="1"/>
</dbReference>
<gene>
    <name evidence="6" type="ORF">UFOPK2242_00617</name>
</gene>
<keyword evidence="3" id="KW-0547">Nucleotide-binding</keyword>
<dbReference type="Pfam" id="PF00005">
    <property type="entry name" value="ABC_tran"/>
    <property type="match status" value="1"/>
</dbReference>